<gene>
    <name evidence="1" type="ORF">BE18_05920</name>
</gene>
<dbReference type="Pfam" id="PF18742">
    <property type="entry name" value="DpnII-MboI"/>
    <property type="match status" value="1"/>
</dbReference>
<comment type="caution">
    <text evidence="1">The sequence shown here is derived from an EMBL/GenBank/DDBJ whole genome shotgun (WGS) entry which is preliminary data.</text>
</comment>
<name>A0A150SL44_SORCE</name>
<sequence length="377" mass="41709">MAVTLEDVLLFCSRFNLVTRALTKRNRNKPPLELADEYDVQELAYAALKPLVADLTLEDPTPKVAGNSGRVDLVSHRLGLAIEAKATLKASREGGDIVEECFQRIKLYSSVRNIRVLAFFIHDPDEKIDDVDNVQRHLEGTQPSSDGGTFQVYVVGPRFEKTFRTYDPASSEPIDVKIGDVKYLPDVGGVLVSVNARGTGRTPVIPKLSLRVGNTKYELGTPPTAYQTGTPHAVYQPTDTDLIQRGDVTLYFGPSGAGGQEVALRSTGLLEVDVPGLARPIHVPFEISVPRREKVADQDALNELSSWFRMLDDIERTASITFAVVDQRLQLPDGTAKRLLAQAVAEDYEVARQGEDTIMFKFRPYRPPPSSRRWGGF</sequence>
<protein>
    <submittedName>
        <fullName evidence="1">Uncharacterized protein</fullName>
    </submittedName>
</protein>
<proteinExistence type="predicted"/>
<organism evidence="1 2">
    <name type="scientific">Sorangium cellulosum</name>
    <name type="common">Polyangium cellulosum</name>
    <dbReference type="NCBI Taxonomy" id="56"/>
    <lineage>
        <taxon>Bacteria</taxon>
        <taxon>Pseudomonadati</taxon>
        <taxon>Myxococcota</taxon>
        <taxon>Polyangia</taxon>
        <taxon>Polyangiales</taxon>
        <taxon>Polyangiaceae</taxon>
        <taxon>Sorangium</taxon>
    </lineage>
</organism>
<dbReference type="Proteomes" id="UP000075515">
    <property type="component" value="Unassembled WGS sequence"/>
</dbReference>
<reference evidence="1 2" key="1">
    <citation type="submission" date="2014-02" db="EMBL/GenBank/DDBJ databases">
        <title>The small core and large imbalanced accessory genome model reveals a collaborative survival strategy of Sorangium cellulosum strains in nature.</title>
        <authorList>
            <person name="Han K."/>
            <person name="Peng R."/>
            <person name="Blom J."/>
            <person name="Li Y.-Z."/>
        </authorList>
    </citation>
    <scope>NUCLEOTIDE SEQUENCE [LARGE SCALE GENOMIC DNA]</scope>
    <source>
        <strain evidence="1 2">So0149</strain>
    </source>
</reference>
<evidence type="ECO:0000313" key="1">
    <source>
        <dbReference type="EMBL" id="KYF93173.1"/>
    </source>
</evidence>
<accession>A0A150SL44</accession>
<dbReference type="EMBL" id="JEMC01001850">
    <property type="protein sequence ID" value="KYF93173.1"/>
    <property type="molecule type" value="Genomic_DNA"/>
</dbReference>
<evidence type="ECO:0000313" key="2">
    <source>
        <dbReference type="Proteomes" id="UP000075515"/>
    </source>
</evidence>
<dbReference type="AlphaFoldDB" id="A0A150SL44"/>